<sequence length="741" mass="86369">MGKAPRKIGANNWGGRKVKKNKYISRNDAMKYLQLTMADFRRLCILKGIYPKQPSAKAMRNKRKLTADKPYKQNSLYYYVKDIKFMAHDPLIVKFREHKTFMKKLKNAISNSNEREKESLLKYVKPKMTYDHLVKERYPTFQAAISDLDDCLTLMFMFSKLPSGYGGIEAKKLALVKRLCDEFCTYVAHTRSLRKVFLSFKGVYYQAQILNQTVTWIIPYDFTQQIPTEVDFKVFKEFLTFYTTLQTFVNYKLFHDLGIKYPVTFAQKEERSYILEIQELNQGDKLTDIFNPTTLKKKTIESQQEQDERVDSLQSKMIHIVASSTNNDDDDDDDALPEEEESNETNQVDAEAAFNERFRNLFQGLTFLINRECPRATIEFCVRSFGGRVIQDDSAQKATHHIIDRPIPLDKRDSTREHVQPQWIFDCINARIRLPIAPYEALTSFDDIRKLPPHLSPFVTYDDTSYEPKYAQEIRKMVESELKVLKNTNDQDVIEEEKAVDQVQDYDSDEDRDEQERRHRRELRAEMSGMSNEEYQKILQKESEDGQLNELKKIYNSAGAGATKKLNAADKKELENKELKLSMMSRRKRKLYEYEMSKISKKDEASRVLMERKIRLDEQAAQNKNQQDDDDDGDDDDDDEPIPGEFEAEAEDQERDDLNLPPANDAEDDDEVEQDDNDDDDGVEMEEEPVKVAAPVKKSKKDNKAVQKKVATNTQKKDASKSKKRSRDEKPQKALTKKSRK</sequence>
<dbReference type="Proteomes" id="UP001431209">
    <property type="component" value="Unassembled WGS sequence"/>
</dbReference>
<dbReference type="InterPro" id="IPR001357">
    <property type="entry name" value="BRCT_dom"/>
</dbReference>
<comment type="caution">
    <text evidence="7">The sequence shown here is derived from an EMBL/GenBank/DDBJ whole genome shotgun (WGS) entry which is preliminary data.</text>
</comment>
<comment type="similarity">
    <text evidence="4">Belongs to the pescadillo family.</text>
</comment>
<dbReference type="SMART" id="SM00292">
    <property type="entry name" value="BRCT"/>
    <property type="match status" value="1"/>
</dbReference>
<dbReference type="PROSITE" id="PS50172">
    <property type="entry name" value="BRCT"/>
    <property type="match status" value="1"/>
</dbReference>
<feature type="compositionally biased region" description="Acidic residues" evidence="5">
    <location>
        <begin position="327"/>
        <end position="343"/>
    </location>
</feature>
<evidence type="ECO:0000259" key="6">
    <source>
        <dbReference type="PROSITE" id="PS50172"/>
    </source>
</evidence>
<dbReference type="InterPro" id="IPR036420">
    <property type="entry name" value="BRCT_dom_sf"/>
</dbReference>
<dbReference type="SUPFAM" id="SSF52113">
    <property type="entry name" value="BRCT domain"/>
    <property type="match status" value="1"/>
</dbReference>
<dbReference type="PANTHER" id="PTHR12221">
    <property type="entry name" value="PESCADILLO - RELATED"/>
    <property type="match status" value="1"/>
</dbReference>
<evidence type="ECO:0000256" key="5">
    <source>
        <dbReference type="SAM" id="MobiDB-lite"/>
    </source>
</evidence>
<feature type="compositionally biased region" description="Basic and acidic residues" evidence="5">
    <location>
        <begin position="593"/>
        <end position="618"/>
    </location>
</feature>
<feature type="compositionally biased region" description="Basic and acidic residues" evidence="5">
    <location>
        <begin position="715"/>
        <end position="732"/>
    </location>
</feature>
<protein>
    <recommendedName>
        <fullName evidence="4">Pescadillo homolog</fullName>
    </recommendedName>
</protein>
<accession>A0AAW2ZFW6</accession>
<feature type="domain" description="BRCT" evidence="6">
    <location>
        <begin position="357"/>
        <end position="441"/>
    </location>
</feature>
<reference evidence="7 8" key="1">
    <citation type="submission" date="2024-03" db="EMBL/GenBank/DDBJ databases">
        <title>The Acrasis kona genome and developmental transcriptomes reveal deep origins of eukaryotic multicellular pathways.</title>
        <authorList>
            <person name="Sheikh S."/>
            <person name="Fu C.-J."/>
            <person name="Brown M.W."/>
            <person name="Baldauf S.L."/>
        </authorList>
    </citation>
    <scope>NUCLEOTIDE SEQUENCE [LARGE SCALE GENOMIC DNA]</scope>
    <source>
        <strain evidence="7 8">ATCC MYA-3509</strain>
    </source>
</reference>
<name>A0AAW2ZFW6_9EUKA</name>
<feature type="region of interest" description="Disordered" evidence="5">
    <location>
        <begin position="593"/>
        <end position="741"/>
    </location>
</feature>
<dbReference type="GO" id="GO:0000463">
    <property type="term" value="P:maturation of LSU-rRNA from tricistronic rRNA transcript (SSU-rRNA, 5.8S rRNA, LSU-rRNA)"/>
    <property type="evidence" value="ECO:0007669"/>
    <property type="project" value="UniProtKB-UniRule"/>
</dbReference>
<evidence type="ECO:0000256" key="3">
    <source>
        <dbReference type="ARBA" id="ARBA00023242"/>
    </source>
</evidence>
<organism evidence="7 8">
    <name type="scientific">Acrasis kona</name>
    <dbReference type="NCBI Taxonomy" id="1008807"/>
    <lineage>
        <taxon>Eukaryota</taxon>
        <taxon>Discoba</taxon>
        <taxon>Heterolobosea</taxon>
        <taxon>Tetramitia</taxon>
        <taxon>Eutetramitia</taxon>
        <taxon>Acrasidae</taxon>
        <taxon>Acrasis</taxon>
    </lineage>
</organism>
<comment type="subcellular location">
    <subcellularLocation>
        <location evidence="4">Nucleus</location>
        <location evidence="4">Nucleolus</location>
    </subcellularLocation>
    <subcellularLocation>
        <location evidence="4">Nucleus</location>
        <location evidence="4">Nucleoplasm</location>
    </subcellularLocation>
</comment>
<dbReference type="Gene3D" id="3.40.50.10190">
    <property type="entry name" value="BRCT domain"/>
    <property type="match status" value="1"/>
</dbReference>
<dbReference type="GO" id="GO:0005654">
    <property type="term" value="C:nucleoplasm"/>
    <property type="evidence" value="ECO:0007669"/>
    <property type="project" value="UniProtKB-SubCell"/>
</dbReference>
<gene>
    <name evidence="7" type="ORF">AKO1_000217</name>
</gene>
<dbReference type="PANTHER" id="PTHR12221:SF6">
    <property type="entry name" value="PESCADILLO HOMOLOG"/>
    <property type="match status" value="1"/>
</dbReference>
<feature type="compositionally biased region" description="Acidic residues" evidence="5">
    <location>
        <begin position="628"/>
        <end position="655"/>
    </location>
</feature>
<evidence type="ECO:0000313" key="7">
    <source>
        <dbReference type="EMBL" id="KAL0487626.1"/>
    </source>
</evidence>
<feature type="compositionally biased region" description="Acidic residues" evidence="5">
    <location>
        <begin position="504"/>
        <end position="513"/>
    </location>
</feature>
<dbReference type="CDD" id="cd17709">
    <property type="entry name" value="BRCT_pescadillo_like"/>
    <property type="match status" value="1"/>
</dbReference>
<dbReference type="InterPro" id="IPR010613">
    <property type="entry name" value="PES"/>
</dbReference>
<proteinExistence type="inferred from homology"/>
<dbReference type="GO" id="GO:0043021">
    <property type="term" value="F:ribonucleoprotein complex binding"/>
    <property type="evidence" value="ECO:0007669"/>
    <property type="project" value="UniProtKB-UniRule"/>
</dbReference>
<feature type="region of interest" description="Disordered" evidence="5">
    <location>
        <begin position="322"/>
        <end position="347"/>
    </location>
</feature>
<dbReference type="AlphaFoldDB" id="A0AAW2ZFW6"/>
<keyword evidence="2 4" id="KW-0698">rRNA processing</keyword>
<dbReference type="EMBL" id="JAOPGA020001357">
    <property type="protein sequence ID" value="KAL0487626.1"/>
    <property type="molecule type" value="Genomic_DNA"/>
</dbReference>
<feature type="region of interest" description="Disordered" evidence="5">
    <location>
        <begin position="498"/>
        <end position="526"/>
    </location>
</feature>
<dbReference type="GO" id="GO:0000466">
    <property type="term" value="P:maturation of 5.8S rRNA from tricistronic rRNA transcript (SSU-rRNA, 5.8S rRNA, LSU-rRNA)"/>
    <property type="evidence" value="ECO:0007669"/>
    <property type="project" value="UniProtKB-UniRule"/>
</dbReference>
<keyword evidence="3 4" id="KW-0539">Nucleus</keyword>
<evidence type="ECO:0000256" key="1">
    <source>
        <dbReference type="ARBA" id="ARBA00022517"/>
    </source>
</evidence>
<dbReference type="Pfam" id="PF16589">
    <property type="entry name" value="BRCT_2"/>
    <property type="match status" value="1"/>
</dbReference>
<feature type="compositionally biased region" description="Acidic residues" evidence="5">
    <location>
        <begin position="665"/>
        <end position="687"/>
    </location>
</feature>
<dbReference type="GO" id="GO:0030687">
    <property type="term" value="C:preribosome, large subunit precursor"/>
    <property type="evidence" value="ECO:0007669"/>
    <property type="project" value="UniProtKB-UniRule"/>
</dbReference>
<comment type="function">
    <text evidence="4">Required for maturation of ribosomal RNAs and formation of the large ribosomal subunit.</text>
</comment>
<evidence type="ECO:0000256" key="2">
    <source>
        <dbReference type="ARBA" id="ARBA00022552"/>
    </source>
</evidence>
<evidence type="ECO:0000256" key="4">
    <source>
        <dbReference type="HAMAP-Rule" id="MF_03028"/>
    </source>
</evidence>
<dbReference type="GO" id="GO:0003723">
    <property type="term" value="F:RNA binding"/>
    <property type="evidence" value="ECO:0007669"/>
    <property type="project" value="TreeGrafter"/>
</dbReference>
<evidence type="ECO:0000313" key="8">
    <source>
        <dbReference type="Proteomes" id="UP001431209"/>
    </source>
</evidence>
<dbReference type="Pfam" id="PF06732">
    <property type="entry name" value="Pescadillo_N"/>
    <property type="match status" value="1"/>
</dbReference>
<keyword evidence="1 4" id="KW-0690">Ribosome biogenesis</keyword>
<dbReference type="GO" id="GO:0070545">
    <property type="term" value="C:PeBoW complex"/>
    <property type="evidence" value="ECO:0007669"/>
    <property type="project" value="TreeGrafter"/>
</dbReference>
<keyword evidence="8" id="KW-1185">Reference proteome</keyword>
<dbReference type="HAMAP" id="MF_03028">
    <property type="entry name" value="Pescadillo"/>
    <property type="match status" value="1"/>
</dbReference>